<evidence type="ECO:0000256" key="1">
    <source>
        <dbReference type="SAM" id="SignalP"/>
    </source>
</evidence>
<dbReference type="RefSeq" id="XP_018296599.1">
    <property type="nucleotide sequence ID" value="XM_018434852.1"/>
</dbReference>
<dbReference type="Proteomes" id="UP000077315">
    <property type="component" value="Unassembled WGS sequence"/>
</dbReference>
<feature type="signal peptide" evidence="1">
    <location>
        <begin position="1"/>
        <end position="19"/>
    </location>
</feature>
<dbReference type="AlphaFoldDB" id="A0A167PUH7"/>
<accession>A0A167PUH7</accession>
<keyword evidence="1" id="KW-0732">Signal</keyword>
<dbReference type="VEuPathDB" id="FungiDB:PHYBLDRAFT_163662"/>
<dbReference type="OrthoDB" id="2257459at2759"/>
<sequence length="146" mass="16868">MILVLIGMFFFGNYYIIDDEPEEQIENVAYQCVNTGTEIDSITNKKILKALSIDDAPIKEFPDLDDISIPSLWRHVTAEHAFSLKRDTERTLFLLHEIRSPLDKARYSDILPSLHCQSVTVQSFEGWVENAETSWNMCNDKELELK</sequence>
<protein>
    <submittedName>
        <fullName evidence="2">Uncharacterized protein</fullName>
    </submittedName>
</protein>
<reference evidence="3" key="1">
    <citation type="submission" date="2015-06" db="EMBL/GenBank/DDBJ databases">
        <title>Expansion of signal transduction pathways in fungi by whole-genome duplication.</title>
        <authorList>
            <consortium name="DOE Joint Genome Institute"/>
            <person name="Corrochano L.M."/>
            <person name="Kuo A."/>
            <person name="Marcet-Houben M."/>
            <person name="Polaino S."/>
            <person name="Salamov A."/>
            <person name="Villalobos J.M."/>
            <person name="Alvarez M.I."/>
            <person name="Avalos J."/>
            <person name="Benito E.P."/>
            <person name="Benoit I."/>
            <person name="Burger G."/>
            <person name="Camino L.P."/>
            <person name="Canovas D."/>
            <person name="Cerda-Olmedo E."/>
            <person name="Cheng J.-F."/>
            <person name="Dominguez A."/>
            <person name="Elias M."/>
            <person name="Eslava A.P."/>
            <person name="Glaser F."/>
            <person name="Grimwood J."/>
            <person name="Gutierrez G."/>
            <person name="Heitman J."/>
            <person name="Henrissat B."/>
            <person name="Iturriaga E.A."/>
            <person name="Lang B.F."/>
            <person name="Lavin J.L."/>
            <person name="Lee S."/>
            <person name="Li W."/>
            <person name="Lindquist E."/>
            <person name="Lopez-Garcia S."/>
            <person name="Luque E.M."/>
            <person name="Marcos A.T."/>
            <person name="Martin J."/>
            <person name="McCluskey K."/>
            <person name="Medina H.R."/>
            <person name="Miralles-Duran A."/>
            <person name="Miyazaki A."/>
            <person name="Munoz-Torres E."/>
            <person name="Oguiza J.A."/>
            <person name="Ohm R."/>
            <person name="Olmedo M."/>
            <person name="Orejas M."/>
            <person name="Ortiz-Castellanos L."/>
            <person name="Pisabarro A.G."/>
            <person name="Rodriguez-Romero J."/>
            <person name="Ruiz-Herrera J."/>
            <person name="Ruiz-Vazquez R."/>
            <person name="Sanz C."/>
            <person name="Schackwitz W."/>
            <person name="Schmutz J."/>
            <person name="Shahriari M."/>
            <person name="Shelest E."/>
            <person name="Silva-Franco F."/>
            <person name="Soanes D."/>
            <person name="Syed K."/>
            <person name="Tagua V.G."/>
            <person name="Talbot N.J."/>
            <person name="Thon M."/>
            <person name="De vries R.P."/>
            <person name="Wiebenga A."/>
            <person name="Yadav J.S."/>
            <person name="Braun E.L."/>
            <person name="Baker S."/>
            <person name="Garre V."/>
            <person name="Horwitz B."/>
            <person name="Torres-Martinez S."/>
            <person name="Idnurm A."/>
            <person name="Herrera-Estrella A."/>
            <person name="Gabaldon T."/>
            <person name="Grigoriev I.V."/>
        </authorList>
    </citation>
    <scope>NUCLEOTIDE SEQUENCE [LARGE SCALE GENOMIC DNA]</scope>
    <source>
        <strain evidence="3">NRRL 1555(-)</strain>
    </source>
</reference>
<dbReference type="EMBL" id="KV440973">
    <property type="protein sequence ID" value="OAD78559.1"/>
    <property type="molecule type" value="Genomic_DNA"/>
</dbReference>
<feature type="chain" id="PRO_5007891306" evidence="1">
    <location>
        <begin position="20"/>
        <end position="146"/>
    </location>
</feature>
<evidence type="ECO:0000313" key="3">
    <source>
        <dbReference type="Proteomes" id="UP000077315"/>
    </source>
</evidence>
<dbReference type="InParanoid" id="A0A167PUH7"/>
<keyword evidence="3" id="KW-1185">Reference proteome</keyword>
<organism evidence="2 3">
    <name type="scientific">Phycomyces blakesleeanus (strain ATCC 8743b / DSM 1359 / FGSC 10004 / NBRC 33097 / NRRL 1555)</name>
    <dbReference type="NCBI Taxonomy" id="763407"/>
    <lineage>
        <taxon>Eukaryota</taxon>
        <taxon>Fungi</taxon>
        <taxon>Fungi incertae sedis</taxon>
        <taxon>Mucoromycota</taxon>
        <taxon>Mucoromycotina</taxon>
        <taxon>Mucoromycetes</taxon>
        <taxon>Mucorales</taxon>
        <taxon>Phycomycetaceae</taxon>
        <taxon>Phycomyces</taxon>
    </lineage>
</organism>
<dbReference type="GeneID" id="28995758"/>
<name>A0A167PUH7_PHYB8</name>
<gene>
    <name evidence="2" type="ORF">PHYBLDRAFT_163662</name>
</gene>
<proteinExistence type="predicted"/>
<evidence type="ECO:0000313" key="2">
    <source>
        <dbReference type="EMBL" id="OAD78559.1"/>
    </source>
</evidence>